<reference evidence="2" key="1">
    <citation type="journal article" date="2019" name="bioRxiv">
        <title>The Genome of the Zebra Mussel, Dreissena polymorpha: A Resource for Invasive Species Research.</title>
        <authorList>
            <person name="McCartney M.A."/>
            <person name="Auch B."/>
            <person name="Kono T."/>
            <person name="Mallez S."/>
            <person name="Zhang Y."/>
            <person name="Obille A."/>
            <person name="Becker A."/>
            <person name="Abrahante J.E."/>
            <person name="Garbe J."/>
            <person name="Badalamenti J.P."/>
            <person name="Herman A."/>
            <person name="Mangelson H."/>
            <person name="Liachko I."/>
            <person name="Sullivan S."/>
            <person name="Sone E.D."/>
            <person name="Koren S."/>
            <person name="Silverstein K.A.T."/>
            <person name="Beckman K.B."/>
            <person name="Gohl D.M."/>
        </authorList>
    </citation>
    <scope>NUCLEOTIDE SEQUENCE</scope>
    <source>
        <strain evidence="2">Duluth1</strain>
        <tissue evidence="2">Whole animal</tissue>
    </source>
</reference>
<name>A0A9D4F938_DREPO</name>
<protein>
    <submittedName>
        <fullName evidence="2">Uncharacterized protein</fullName>
    </submittedName>
</protein>
<reference evidence="2" key="2">
    <citation type="submission" date="2020-11" db="EMBL/GenBank/DDBJ databases">
        <authorList>
            <person name="McCartney M.A."/>
            <person name="Auch B."/>
            <person name="Kono T."/>
            <person name="Mallez S."/>
            <person name="Becker A."/>
            <person name="Gohl D.M."/>
            <person name="Silverstein K.A.T."/>
            <person name="Koren S."/>
            <person name="Bechman K.B."/>
            <person name="Herman A."/>
            <person name="Abrahante J.E."/>
            <person name="Garbe J."/>
        </authorList>
    </citation>
    <scope>NUCLEOTIDE SEQUENCE</scope>
    <source>
        <strain evidence="2">Duluth1</strain>
        <tissue evidence="2">Whole animal</tissue>
    </source>
</reference>
<evidence type="ECO:0000256" key="1">
    <source>
        <dbReference type="SAM" id="MobiDB-lite"/>
    </source>
</evidence>
<gene>
    <name evidence="2" type="ORF">DPMN_147058</name>
</gene>
<keyword evidence="3" id="KW-1185">Reference proteome</keyword>
<proteinExistence type="predicted"/>
<dbReference type="AlphaFoldDB" id="A0A9D4F938"/>
<evidence type="ECO:0000313" key="2">
    <source>
        <dbReference type="EMBL" id="KAH3793544.1"/>
    </source>
</evidence>
<comment type="caution">
    <text evidence="2">The sequence shown here is derived from an EMBL/GenBank/DDBJ whole genome shotgun (WGS) entry which is preliminary data.</text>
</comment>
<organism evidence="2 3">
    <name type="scientific">Dreissena polymorpha</name>
    <name type="common">Zebra mussel</name>
    <name type="synonym">Mytilus polymorpha</name>
    <dbReference type="NCBI Taxonomy" id="45954"/>
    <lineage>
        <taxon>Eukaryota</taxon>
        <taxon>Metazoa</taxon>
        <taxon>Spiralia</taxon>
        <taxon>Lophotrochozoa</taxon>
        <taxon>Mollusca</taxon>
        <taxon>Bivalvia</taxon>
        <taxon>Autobranchia</taxon>
        <taxon>Heteroconchia</taxon>
        <taxon>Euheterodonta</taxon>
        <taxon>Imparidentia</taxon>
        <taxon>Neoheterodontei</taxon>
        <taxon>Myida</taxon>
        <taxon>Dreissenoidea</taxon>
        <taxon>Dreissenidae</taxon>
        <taxon>Dreissena</taxon>
    </lineage>
</organism>
<dbReference type="Proteomes" id="UP000828390">
    <property type="component" value="Unassembled WGS sequence"/>
</dbReference>
<feature type="region of interest" description="Disordered" evidence="1">
    <location>
        <begin position="105"/>
        <end position="136"/>
    </location>
</feature>
<sequence length="187" mass="20311">MNLAPLCKACHVSADKDSEDSVKSFLKSLISWLRDGSSFFADGMTRAFSGAISGGGSGPDTIALDAAIIIIENILATSNTNSKLVETLEKLIDLRDVVNNRKQRNGSRANADLNSERVGMENERSLAQGQDSEPAVTERDFHNKNCLKLGHLCGFYRDSCCARDTEYDSNAPLYCIRLSGGGNFLLI</sequence>
<dbReference type="EMBL" id="JAIWYP010000007">
    <property type="protein sequence ID" value="KAH3793544.1"/>
    <property type="molecule type" value="Genomic_DNA"/>
</dbReference>
<feature type="compositionally biased region" description="Basic and acidic residues" evidence="1">
    <location>
        <begin position="114"/>
        <end position="124"/>
    </location>
</feature>
<evidence type="ECO:0000313" key="3">
    <source>
        <dbReference type="Proteomes" id="UP000828390"/>
    </source>
</evidence>
<accession>A0A9D4F938</accession>